<dbReference type="SUPFAM" id="SSF53784">
    <property type="entry name" value="Phosphofructokinase"/>
    <property type="match status" value="1"/>
</dbReference>
<comment type="catalytic activity">
    <reaction evidence="14">
        <text>beta-D-fructose 6-phosphate + ATP = beta-D-fructose 1,6-bisphosphate + ADP + H(+)</text>
        <dbReference type="Rhea" id="RHEA:16109"/>
        <dbReference type="ChEBI" id="CHEBI:15378"/>
        <dbReference type="ChEBI" id="CHEBI:30616"/>
        <dbReference type="ChEBI" id="CHEBI:32966"/>
        <dbReference type="ChEBI" id="CHEBI:57634"/>
        <dbReference type="ChEBI" id="CHEBI:456216"/>
        <dbReference type="EC" id="2.7.1.11"/>
    </reaction>
</comment>
<dbReference type="NCBIfam" id="NF002872">
    <property type="entry name" value="PRK03202.1"/>
    <property type="match status" value="1"/>
</dbReference>
<keyword evidence="12" id="KW-0324">Glycolysis</keyword>
<evidence type="ECO:0000256" key="1">
    <source>
        <dbReference type="ARBA" id="ARBA00001946"/>
    </source>
</evidence>
<evidence type="ECO:0000256" key="4">
    <source>
        <dbReference type="ARBA" id="ARBA00012055"/>
    </source>
</evidence>
<dbReference type="OrthoDB" id="9802503at2"/>
<evidence type="ECO:0000256" key="13">
    <source>
        <dbReference type="ARBA" id="ARBA00038478"/>
    </source>
</evidence>
<keyword evidence="5" id="KW-0963">Cytoplasm</keyword>
<dbReference type="eggNOG" id="COG0205">
    <property type="taxonomic scope" value="Bacteria"/>
</dbReference>
<dbReference type="GO" id="GO:0005945">
    <property type="term" value="C:6-phosphofructokinase complex"/>
    <property type="evidence" value="ECO:0007669"/>
    <property type="project" value="TreeGrafter"/>
</dbReference>
<dbReference type="EC" id="2.7.1.11" evidence="4"/>
<dbReference type="RefSeq" id="WP_012544261.1">
    <property type="nucleotide sequence ID" value="NC_011295.1"/>
</dbReference>
<dbReference type="EMBL" id="CP001145">
    <property type="protein sequence ID" value="ACI17609.1"/>
    <property type="molecule type" value="Genomic_DNA"/>
</dbReference>
<dbReference type="InterPro" id="IPR035966">
    <property type="entry name" value="PKF_sf"/>
</dbReference>
<evidence type="ECO:0000256" key="3">
    <source>
        <dbReference type="ARBA" id="ARBA00004679"/>
    </source>
</evidence>
<comment type="pathway">
    <text evidence="3">Carbohydrate degradation; glycolysis; D-glyceraldehyde 3-phosphate and glycerone phosphate from D-glucose: step 3/4.</text>
</comment>
<evidence type="ECO:0000256" key="2">
    <source>
        <dbReference type="ARBA" id="ARBA00004496"/>
    </source>
</evidence>
<dbReference type="GO" id="GO:0042802">
    <property type="term" value="F:identical protein binding"/>
    <property type="evidence" value="ECO:0007669"/>
    <property type="project" value="TreeGrafter"/>
</dbReference>
<dbReference type="AlphaFoldDB" id="B5Y8V2"/>
<dbReference type="Gene3D" id="3.40.50.450">
    <property type="match status" value="1"/>
</dbReference>
<dbReference type="InterPro" id="IPR012003">
    <property type="entry name" value="ATP_PFK_prok-type"/>
</dbReference>
<dbReference type="HOGENOM" id="CLU_020655_0_1_9"/>
<dbReference type="PANTHER" id="PTHR13697">
    <property type="entry name" value="PHOSPHOFRUCTOKINASE"/>
    <property type="match status" value="1"/>
</dbReference>
<dbReference type="InterPro" id="IPR022953">
    <property type="entry name" value="ATP_PFK"/>
</dbReference>
<keyword evidence="17" id="KW-1185">Reference proteome</keyword>
<keyword evidence="7" id="KW-0479">Metal-binding</keyword>
<dbReference type="PRINTS" id="PR00476">
    <property type="entry name" value="PHFRCTKINASE"/>
</dbReference>
<comment type="cofactor">
    <cofactor evidence="1">
        <name>Mg(2+)</name>
        <dbReference type="ChEBI" id="CHEBI:18420"/>
    </cofactor>
</comment>
<dbReference type="GO" id="GO:0030388">
    <property type="term" value="P:fructose 1,6-bisphosphate metabolic process"/>
    <property type="evidence" value="ECO:0007669"/>
    <property type="project" value="TreeGrafter"/>
</dbReference>
<evidence type="ECO:0000256" key="7">
    <source>
        <dbReference type="ARBA" id="ARBA00022723"/>
    </source>
</evidence>
<keyword evidence="10" id="KW-0067">ATP-binding</keyword>
<protein>
    <recommendedName>
        <fullName evidence="4">6-phosphofructokinase</fullName>
        <ecNumber evidence="4">2.7.1.11</ecNumber>
    </recommendedName>
</protein>
<dbReference type="STRING" id="309798.COPRO5265_0862"/>
<evidence type="ECO:0000256" key="11">
    <source>
        <dbReference type="ARBA" id="ARBA00022842"/>
    </source>
</evidence>
<organism evidence="16 17">
    <name type="scientific">Coprothermobacter proteolyticus (strain ATCC 35245 / DSM 5265 / OCM 4 / BT)</name>
    <dbReference type="NCBI Taxonomy" id="309798"/>
    <lineage>
        <taxon>Bacteria</taxon>
        <taxon>Pseudomonadati</taxon>
        <taxon>Coprothermobacterota</taxon>
        <taxon>Coprothermobacteria</taxon>
        <taxon>Coprothermobacterales</taxon>
        <taxon>Coprothermobacteraceae</taxon>
        <taxon>Coprothermobacter</taxon>
    </lineage>
</organism>
<comment type="subcellular location">
    <subcellularLocation>
        <location evidence="2">Cytoplasm</location>
    </subcellularLocation>
</comment>
<sequence length="316" mass="33570">MKRIGILTSGGDSPGMNAAICGAVIAAEQRNIEVIGVRNGFDGLLEEQFLPLSSSRVRGINSLGGTILGTSRSDRFLLPEWRRRVPDTLSSTGIDGLIVIGGNGSLRGAMALEEAGIPTVGIPGTIDNDLGGTDFTLGFITAAETAVKAVRRLTDVALSERGIFFVEVMGRNSGYIAMFVGLATGADFVNIPEAPATSEEIYTKISQAEGSAIVIWAEGCGDPSPLAEWLREELNRDIEISRIGHLQRGGTPATLDSFLGFTMGAAALYTISEGRHSIMIGTRNLQPVEVPYEVAIEPNPLPPYLQSMLLPLLNSR</sequence>
<dbReference type="UniPathway" id="UPA00109">
    <property type="reaction ID" value="UER00182"/>
</dbReference>
<reference evidence="16 17" key="2">
    <citation type="journal article" date="2014" name="Genome Announc.">
        <title>Complete Genome Sequence of Coprothermobacter proteolyticus DSM 5265.</title>
        <authorList>
            <person name="Alexiev A."/>
            <person name="Coil D.A."/>
            <person name="Badger J.H."/>
            <person name="Enticknap J."/>
            <person name="Ward N."/>
            <person name="Robb F.T."/>
            <person name="Eisen J.A."/>
        </authorList>
    </citation>
    <scope>NUCLEOTIDE SEQUENCE [LARGE SCALE GENOMIC DNA]</scope>
    <source>
        <strain evidence="17">ATCC 35245 / DSM 5265 / OCM 4 / BT</strain>
    </source>
</reference>
<evidence type="ECO:0000256" key="9">
    <source>
        <dbReference type="ARBA" id="ARBA00022777"/>
    </source>
</evidence>
<keyword evidence="6 16" id="KW-0808">Transferase</keyword>
<evidence type="ECO:0000256" key="8">
    <source>
        <dbReference type="ARBA" id="ARBA00022741"/>
    </source>
</evidence>
<comment type="similarity">
    <text evidence="13">Belongs to the phosphofructokinase type A (PFKA) family.</text>
</comment>
<dbReference type="InterPro" id="IPR000023">
    <property type="entry name" value="Phosphofructokinase_dom"/>
</dbReference>
<keyword evidence="9 16" id="KW-0418">Kinase</keyword>
<evidence type="ECO:0000313" key="17">
    <source>
        <dbReference type="Proteomes" id="UP000001732"/>
    </source>
</evidence>
<accession>B5Y8V2</accession>
<dbReference type="Gene3D" id="3.40.50.460">
    <property type="entry name" value="Phosphofructokinase domain"/>
    <property type="match status" value="1"/>
</dbReference>
<dbReference type="GO" id="GO:0003872">
    <property type="term" value="F:6-phosphofructokinase activity"/>
    <property type="evidence" value="ECO:0007669"/>
    <property type="project" value="UniProtKB-EC"/>
</dbReference>
<dbReference type="PANTHER" id="PTHR13697:SF4">
    <property type="entry name" value="ATP-DEPENDENT 6-PHOSPHOFRUCTOKINASE"/>
    <property type="match status" value="1"/>
</dbReference>
<dbReference type="GO" id="GO:0046872">
    <property type="term" value="F:metal ion binding"/>
    <property type="evidence" value="ECO:0007669"/>
    <property type="project" value="UniProtKB-KW"/>
</dbReference>
<feature type="domain" description="Phosphofructokinase" evidence="15">
    <location>
        <begin position="3"/>
        <end position="268"/>
    </location>
</feature>
<dbReference type="GO" id="GO:0005524">
    <property type="term" value="F:ATP binding"/>
    <property type="evidence" value="ECO:0007669"/>
    <property type="project" value="UniProtKB-KW"/>
</dbReference>
<gene>
    <name evidence="16" type="ordered locus">COPRO5265_0862</name>
</gene>
<dbReference type="Proteomes" id="UP000001732">
    <property type="component" value="Chromosome"/>
</dbReference>
<evidence type="ECO:0000256" key="6">
    <source>
        <dbReference type="ARBA" id="ARBA00022679"/>
    </source>
</evidence>
<name>B5Y8V2_COPPD</name>
<dbReference type="PIRSF" id="PIRSF000532">
    <property type="entry name" value="ATP_PFK_prok"/>
    <property type="match status" value="1"/>
</dbReference>
<reference evidence="17" key="1">
    <citation type="submission" date="2008-08" db="EMBL/GenBank/DDBJ databases">
        <title>The complete genome sequence of Coprothermobacter proteolyticus strain ATCC 5245 / DSM 5265 / BT.</title>
        <authorList>
            <person name="Dodson R.J."/>
            <person name="Durkin A.S."/>
            <person name="Wu M."/>
            <person name="Eisen J."/>
            <person name="Sutton G."/>
        </authorList>
    </citation>
    <scope>NUCLEOTIDE SEQUENCE [LARGE SCALE GENOMIC DNA]</scope>
    <source>
        <strain evidence="17">ATCC 35245 / DSM 5265 / OCM 4 / BT</strain>
    </source>
</reference>
<keyword evidence="8" id="KW-0547">Nucleotide-binding</keyword>
<evidence type="ECO:0000313" key="16">
    <source>
        <dbReference type="EMBL" id="ACI17609.1"/>
    </source>
</evidence>
<evidence type="ECO:0000256" key="5">
    <source>
        <dbReference type="ARBA" id="ARBA00022490"/>
    </source>
</evidence>
<evidence type="ECO:0000256" key="14">
    <source>
        <dbReference type="ARBA" id="ARBA00048070"/>
    </source>
</evidence>
<evidence type="ECO:0000256" key="12">
    <source>
        <dbReference type="ARBA" id="ARBA00023152"/>
    </source>
</evidence>
<dbReference type="KEGG" id="cpo:COPRO5265_0862"/>
<dbReference type="GO" id="GO:0061621">
    <property type="term" value="P:canonical glycolysis"/>
    <property type="evidence" value="ECO:0007669"/>
    <property type="project" value="TreeGrafter"/>
</dbReference>
<dbReference type="GO" id="GO:0048029">
    <property type="term" value="F:monosaccharide binding"/>
    <property type="evidence" value="ECO:0007669"/>
    <property type="project" value="TreeGrafter"/>
</dbReference>
<keyword evidence="11" id="KW-0460">Magnesium</keyword>
<evidence type="ECO:0000256" key="10">
    <source>
        <dbReference type="ARBA" id="ARBA00022840"/>
    </source>
</evidence>
<dbReference type="Pfam" id="PF00365">
    <property type="entry name" value="PFK"/>
    <property type="match status" value="1"/>
</dbReference>
<dbReference type="GO" id="GO:0006002">
    <property type="term" value="P:fructose 6-phosphate metabolic process"/>
    <property type="evidence" value="ECO:0007669"/>
    <property type="project" value="InterPro"/>
</dbReference>
<dbReference type="GO" id="GO:0070095">
    <property type="term" value="F:fructose-6-phosphate binding"/>
    <property type="evidence" value="ECO:0007669"/>
    <property type="project" value="TreeGrafter"/>
</dbReference>
<proteinExistence type="inferred from homology"/>
<evidence type="ECO:0000259" key="15">
    <source>
        <dbReference type="Pfam" id="PF00365"/>
    </source>
</evidence>
<dbReference type="GO" id="GO:0016208">
    <property type="term" value="F:AMP binding"/>
    <property type="evidence" value="ECO:0007669"/>
    <property type="project" value="TreeGrafter"/>
</dbReference>